<evidence type="ECO:0000313" key="1">
    <source>
        <dbReference type="EMBL" id="PYE50497.1"/>
    </source>
</evidence>
<evidence type="ECO:0000313" key="2">
    <source>
        <dbReference type="Proteomes" id="UP000248326"/>
    </source>
</evidence>
<comment type="caution">
    <text evidence="1">The sequence shown here is derived from an EMBL/GenBank/DDBJ whole genome shotgun (WGS) entry which is preliminary data.</text>
</comment>
<accession>A0A318S330</accession>
<gene>
    <name evidence="1" type="ORF">DES52_11715</name>
</gene>
<proteinExistence type="predicted"/>
<dbReference type="EMBL" id="QJSX01000017">
    <property type="protein sequence ID" value="PYE50497.1"/>
    <property type="molecule type" value="Genomic_DNA"/>
</dbReference>
<dbReference type="AlphaFoldDB" id="A0A318S330"/>
<dbReference type="RefSeq" id="WP_281268587.1">
    <property type="nucleotide sequence ID" value="NZ_QJSX01000017.1"/>
</dbReference>
<reference evidence="1 2" key="1">
    <citation type="submission" date="2018-06" db="EMBL/GenBank/DDBJ databases">
        <title>Genomic Encyclopedia of Type Strains, Phase IV (KMG-IV): sequencing the most valuable type-strain genomes for metagenomic binning, comparative biology and taxonomic classification.</title>
        <authorList>
            <person name="Goeker M."/>
        </authorList>
    </citation>
    <scope>NUCLEOTIDE SEQUENCE [LARGE SCALE GENOMIC DNA]</scope>
    <source>
        <strain evidence="1 2">DSM 18048</strain>
    </source>
</reference>
<sequence>MLQQKKTIEDLTYLVPGVQGMLDELAWWATVLKTARNPTAQPTT</sequence>
<protein>
    <submittedName>
        <fullName evidence="1">Uncharacterized protein</fullName>
    </submittedName>
</protein>
<dbReference type="Proteomes" id="UP000248326">
    <property type="component" value="Unassembled WGS sequence"/>
</dbReference>
<keyword evidence="2" id="KW-1185">Reference proteome</keyword>
<name>A0A318S330_9DEIO</name>
<organism evidence="1 2">
    <name type="scientific">Deinococcus yavapaiensis KR-236</name>
    <dbReference type="NCBI Taxonomy" id="694435"/>
    <lineage>
        <taxon>Bacteria</taxon>
        <taxon>Thermotogati</taxon>
        <taxon>Deinococcota</taxon>
        <taxon>Deinococci</taxon>
        <taxon>Deinococcales</taxon>
        <taxon>Deinococcaceae</taxon>
        <taxon>Deinococcus</taxon>
    </lineage>
</organism>